<sequence>MAIFDSLLGLEATVLVDGIALKEFEDNEDESPGVGPINEYRASKTVSKYIESTSDKDYSLRLTVDQLYAIDSPSLIVKVVIDGKVMRKFVIELWTQAQQNKRLIKPNSSIVKGQTVRDPNDPTPNRGILRKFRFAKIEVTQDDSGYKDIKTDAKHIEQVGEIAFEVYRASKSERSTTGKITKTTTPPAATAVHEKALKGQAKSHSTLFGSSSTITESFVTCVEIDHLGGSPKPIAIFKFKYRSNEALKQLMVLPRTPSPSPSLPPVSADPLNLENLDGDQKRRLQAFLQELTGGGNGSPGPAPKIKRERNTDGNRESFRKKRKSRKSQVIDLTEDAEN</sequence>
<feature type="domain" description="DUF7918" evidence="2">
    <location>
        <begin position="9"/>
        <end position="256"/>
    </location>
</feature>
<dbReference type="PANTHER" id="PTHR36223:SF1">
    <property type="entry name" value="TRANSCRIPTION ELONGATION FACTOR EAF N-TERMINAL DOMAIN-CONTAINING PROTEIN"/>
    <property type="match status" value="1"/>
</dbReference>
<evidence type="ECO:0000313" key="3">
    <source>
        <dbReference type="EMBL" id="KAF4621903.1"/>
    </source>
</evidence>
<organism evidence="3 4">
    <name type="scientific">Cudoniella acicularis</name>
    <dbReference type="NCBI Taxonomy" id="354080"/>
    <lineage>
        <taxon>Eukaryota</taxon>
        <taxon>Fungi</taxon>
        <taxon>Dikarya</taxon>
        <taxon>Ascomycota</taxon>
        <taxon>Pezizomycotina</taxon>
        <taxon>Leotiomycetes</taxon>
        <taxon>Helotiales</taxon>
        <taxon>Tricladiaceae</taxon>
        <taxon>Cudoniella</taxon>
    </lineage>
</organism>
<reference evidence="3 4" key="1">
    <citation type="submission" date="2020-03" db="EMBL/GenBank/DDBJ databases">
        <title>Draft Genome Sequence of Cudoniella acicularis.</title>
        <authorList>
            <person name="Buettner E."/>
            <person name="Kellner H."/>
        </authorList>
    </citation>
    <scope>NUCLEOTIDE SEQUENCE [LARGE SCALE GENOMIC DNA]</scope>
    <source>
        <strain evidence="3 4">DSM 108380</strain>
    </source>
</reference>
<name>A0A8H4R3U2_9HELO</name>
<evidence type="ECO:0000256" key="1">
    <source>
        <dbReference type="SAM" id="MobiDB-lite"/>
    </source>
</evidence>
<protein>
    <recommendedName>
        <fullName evidence="2">DUF7918 domain-containing protein</fullName>
    </recommendedName>
</protein>
<evidence type="ECO:0000259" key="2">
    <source>
        <dbReference type="Pfam" id="PF25534"/>
    </source>
</evidence>
<comment type="caution">
    <text evidence="3">The sequence shown here is derived from an EMBL/GenBank/DDBJ whole genome shotgun (WGS) entry which is preliminary data.</text>
</comment>
<feature type="compositionally biased region" description="Basic and acidic residues" evidence="1">
    <location>
        <begin position="308"/>
        <end position="317"/>
    </location>
</feature>
<evidence type="ECO:0000313" key="4">
    <source>
        <dbReference type="Proteomes" id="UP000566819"/>
    </source>
</evidence>
<dbReference type="OrthoDB" id="3364132at2759"/>
<proteinExistence type="predicted"/>
<dbReference type="PANTHER" id="PTHR36223">
    <property type="entry name" value="BETA-LACTAMASE-TYPE TRANSPEPTIDASE FOLD DOMAIN CONTAINING PROTEIN"/>
    <property type="match status" value="1"/>
</dbReference>
<dbReference type="EMBL" id="JAAMPI010001908">
    <property type="protein sequence ID" value="KAF4621903.1"/>
    <property type="molecule type" value="Genomic_DNA"/>
</dbReference>
<feature type="region of interest" description="Disordered" evidence="1">
    <location>
        <begin position="291"/>
        <end position="338"/>
    </location>
</feature>
<accession>A0A8H4R3U2</accession>
<dbReference type="InterPro" id="IPR057678">
    <property type="entry name" value="DUF7918"/>
</dbReference>
<keyword evidence="4" id="KW-1185">Reference proteome</keyword>
<dbReference type="AlphaFoldDB" id="A0A8H4R3U2"/>
<gene>
    <name evidence="3" type="ORF">G7Y89_g14442</name>
</gene>
<dbReference type="Pfam" id="PF25534">
    <property type="entry name" value="DUF7918"/>
    <property type="match status" value="1"/>
</dbReference>
<dbReference type="Proteomes" id="UP000566819">
    <property type="component" value="Unassembled WGS sequence"/>
</dbReference>